<dbReference type="OrthoDB" id="7839681at2"/>
<accession>A0A1N7JTZ1</accession>
<evidence type="ECO:0000313" key="1">
    <source>
        <dbReference type="EMBL" id="SIS52785.1"/>
    </source>
</evidence>
<evidence type="ECO:0008006" key="3">
    <source>
        <dbReference type="Google" id="ProtNLM"/>
    </source>
</evidence>
<dbReference type="Proteomes" id="UP000186141">
    <property type="component" value="Unassembled WGS sequence"/>
</dbReference>
<dbReference type="SUPFAM" id="SSF56112">
    <property type="entry name" value="Protein kinase-like (PK-like)"/>
    <property type="match status" value="1"/>
</dbReference>
<dbReference type="EMBL" id="FTOT01000001">
    <property type="protein sequence ID" value="SIS52785.1"/>
    <property type="molecule type" value="Genomic_DNA"/>
</dbReference>
<gene>
    <name evidence="1" type="ORF">SAMN05421774_10152</name>
</gene>
<organism evidence="1 2">
    <name type="scientific">Gemmobacter megaterium</name>
    <dbReference type="NCBI Taxonomy" id="1086013"/>
    <lineage>
        <taxon>Bacteria</taxon>
        <taxon>Pseudomonadati</taxon>
        <taxon>Pseudomonadota</taxon>
        <taxon>Alphaproteobacteria</taxon>
        <taxon>Rhodobacterales</taxon>
        <taxon>Paracoccaceae</taxon>
        <taxon>Gemmobacter</taxon>
    </lineage>
</organism>
<name>A0A1N7JTZ1_9RHOB</name>
<evidence type="ECO:0000313" key="2">
    <source>
        <dbReference type="Proteomes" id="UP000186141"/>
    </source>
</evidence>
<proteinExistence type="predicted"/>
<dbReference type="RefSeq" id="WP_159441408.1">
    <property type="nucleotide sequence ID" value="NZ_BMEH01000001.1"/>
</dbReference>
<protein>
    <recommendedName>
        <fullName evidence="3">tRNA A-37 threonylcarbamoyl transferase component Bud32</fullName>
    </recommendedName>
</protein>
<sequence>MSLDRPIHADPDMPVALRAALEAALRHPPQRVQRVAAGGRAVWLKQAEQLSLRWRLQKGDTRRAFEADREGLHDLAALGLPVAHVVAEGPDFFATAEVGHSIAHLLRNAEFAGPDRIAACRAAGAALAALHRAGVAHGRPSIRDICWDGQMARFIDLERYRKGRAGEGQMALDVLILVHSMFAITRGPAAEIDAAWAAWRGAAPEGLLHAVRARARRARWLGVLARLGLRLRPALRELRAVPLTLDHVAAQGCDTTAP</sequence>
<dbReference type="AlphaFoldDB" id="A0A1N7JTZ1"/>
<dbReference type="InterPro" id="IPR011009">
    <property type="entry name" value="Kinase-like_dom_sf"/>
</dbReference>
<keyword evidence="2" id="KW-1185">Reference proteome</keyword>
<reference evidence="1 2" key="1">
    <citation type="submission" date="2017-01" db="EMBL/GenBank/DDBJ databases">
        <authorList>
            <person name="Mah S.A."/>
            <person name="Swanson W.J."/>
            <person name="Moy G.W."/>
            <person name="Vacquier V.D."/>
        </authorList>
    </citation>
    <scope>NUCLEOTIDE SEQUENCE [LARGE SCALE GENOMIC DNA]</scope>
    <source>
        <strain evidence="1 2">DSM 26375</strain>
    </source>
</reference>
<dbReference type="STRING" id="1086013.SAMN05421774_10152"/>